<sequence>MNLSSTNTSFTIPSGEVLCPPGSTGNGSCMCDWRVQIRGCPSESAYIENLYLVNTLACFIVFIMITGLLIWRMAVKGQGLISKDPLKEMGILRPKPLECFLLLNIFHVASRLLYSVCLISDFISSTTLKEVLHDITFTISLASLAIYLIGLIYTIPRTHIAAQRAVTMSSEDRPSIWVLRPQMIDAFAFILFISLLVLNAFALISGYFIDKNNIKMAETWITIHYLGWSFFCWIIIFGILYFGKRLINIIEKHIQDTKGYGKVPSSKLRNLEHGLTKLRRIRVLLLGDLIFFAVASLVFGLCRNFILTYSPVLSLFLATCWVLIVPLTNAVIITILAYEINEKARMPTLRPKTTTTFNQSRSNDYSTAHSNMPPNYPSKPVRNNQKDHKGITINLELKVSDSKALEREQDFIDSVSQESSDSIELVVNPKHHQPSS</sequence>
<feature type="transmembrane region" description="Helical" evidence="2">
    <location>
        <begin position="221"/>
        <end position="242"/>
    </location>
</feature>
<reference evidence="3 4" key="1">
    <citation type="journal article" date="2019" name="Environ. Microbiol.">
        <title>At the nexus of three kingdoms: the genome of the mycorrhizal fungus Gigaspora margarita provides insights into plant, endobacterial and fungal interactions.</title>
        <authorList>
            <person name="Venice F."/>
            <person name="Ghignone S."/>
            <person name="Salvioli di Fossalunga A."/>
            <person name="Amselem J."/>
            <person name="Novero M."/>
            <person name="Xianan X."/>
            <person name="Sedzielewska Toro K."/>
            <person name="Morin E."/>
            <person name="Lipzen A."/>
            <person name="Grigoriev I.V."/>
            <person name="Henrissat B."/>
            <person name="Martin F.M."/>
            <person name="Bonfante P."/>
        </authorList>
    </citation>
    <scope>NUCLEOTIDE SEQUENCE [LARGE SCALE GENOMIC DNA]</scope>
    <source>
        <strain evidence="3 4">BEG34</strain>
    </source>
</reference>
<feature type="transmembrane region" description="Helical" evidence="2">
    <location>
        <begin position="186"/>
        <end position="209"/>
    </location>
</feature>
<dbReference type="EMBL" id="WTPW01000066">
    <property type="protein sequence ID" value="KAF0552458.1"/>
    <property type="molecule type" value="Genomic_DNA"/>
</dbReference>
<feature type="transmembrane region" description="Helical" evidence="2">
    <location>
        <begin position="135"/>
        <end position="155"/>
    </location>
</feature>
<keyword evidence="4" id="KW-1185">Reference proteome</keyword>
<proteinExistence type="predicted"/>
<accession>A0A8H4ETT2</accession>
<feature type="compositionally biased region" description="Polar residues" evidence="1">
    <location>
        <begin position="351"/>
        <end position="373"/>
    </location>
</feature>
<feature type="region of interest" description="Disordered" evidence="1">
    <location>
        <begin position="410"/>
        <end position="436"/>
    </location>
</feature>
<feature type="transmembrane region" description="Helical" evidence="2">
    <location>
        <begin position="312"/>
        <end position="338"/>
    </location>
</feature>
<feature type="region of interest" description="Disordered" evidence="1">
    <location>
        <begin position="351"/>
        <end position="385"/>
    </location>
</feature>
<dbReference type="Proteomes" id="UP000439903">
    <property type="component" value="Unassembled WGS sequence"/>
</dbReference>
<dbReference type="AlphaFoldDB" id="A0A8H4ETT2"/>
<keyword evidence="2" id="KW-0812">Transmembrane</keyword>
<dbReference type="OrthoDB" id="2378300at2759"/>
<evidence type="ECO:0000313" key="4">
    <source>
        <dbReference type="Proteomes" id="UP000439903"/>
    </source>
</evidence>
<protein>
    <submittedName>
        <fullName evidence="3">AAA domain-containing protein</fullName>
    </submittedName>
</protein>
<organism evidence="3 4">
    <name type="scientific">Gigaspora margarita</name>
    <dbReference type="NCBI Taxonomy" id="4874"/>
    <lineage>
        <taxon>Eukaryota</taxon>
        <taxon>Fungi</taxon>
        <taxon>Fungi incertae sedis</taxon>
        <taxon>Mucoromycota</taxon>
        <taxon>Glomeromycotina</taxon>
        <taxon>Glomeromycetes</taxon>
        <taxon>Diversisporales</taxon>
        <taxon>Gigasporaceae</taxon>
        <taxon>Gigaspora</taxon>
    </lineage>
</organism>
<evidence type="ECO:0000313" key="3">
    <source>
        <dbReference type="EMBL" id="KAF0552458.1"/>
    </source>
</evidence>
<keyword evidence="2" id="KW-0472">Membrane</keyword>
<name>A0A8H4ETT2_GIGMA</name>
<feature type="transmembrane region" description="Helical" evidence="2">
    <location>
        <begin position="99"/>
        <end position="123"/>
    </location>
</feature>
<comment type="caution">
    <text evidence="3">The sequence shown here is derived from an EMBL/GenBank/DDBJ whole genome shotgun (WGS) entry which is preliminary data.</text>
</comment>
<gene>
    <name evidence="3" type="ORF">F8M41_021776</name>
</gene>
<feature type="transmembrane region" description="Helical" evidence="2">
    <location>
        <begin position="283"/>
        <end position="306"/>
    </location>
</feature>
<evidence type="ECO:0000256" key="1">
    <source>
        <dbReference type="SAM" id="MobiDB-lite"/>
    </source>
</evidence>
<evidence type="ECO:0000256" key="2">
    <source>
        <dbReference type="SAM" id="Phobius"/>
    </source>
</evidence>
<feature type="transmembrane region" description="Helical" evidence="2">
    <location>
        <begin position="51"/>
        <end position="71"/>
    </location>
</feature>
<keyword evidence="2" id="KW-1133">Transmembrane helix</keyword>